<feature type="domain" description="Carbohydrate kinase FGGY N-terminal" evidence="5">
    <location>
        <begin position="14"/>
        <end position="257"/>
    </location>
</feature>
<evidence type="ECO:0000259" key="6">
    <source>
        <dbReference type="Pfam" id="PF02782"/>
    </source>
</evidence>
<dbReference type="CDD" id="cd07808">
    <property type="entry name" value="ASKHA_NBD_FGGY_EcXK-like"/>
    <property type="match status" value="1"/>
</dbReference>
<dbReference type="InterPro" id="IPR018484">
    <property type="entry name" value="FGGY_N"/>
</dbReference>
<evidence type="ECO:0000256" key="1">
    <source>
        <dbReference type="ARBA" id="ARBA00009156"/>
    </source>
</evidence>
<dbReference type="InterPro" id="IPR050406">
    <property type="entry name" value="FGGY_Carb_Kinase"/>
</dbReference>
<gene>
    <name evidence="7" type="ORF">IAA07_08150</name>
</gene>
<accession>A0A9D2KPM5</accession>
<protein>
    <recommendedName>
        <fullName evidence="9">Xylulokinase</fullName>
    </recommendedName>
</protein>
<name>A0A9D2KPM5_9FIRM</name>
<keyword evidence="3 4" id="KW-0418">Kinase</keyword>
<dbReference type="InterPro" id="IPR043129">
    <property type="entry name" value="ATPase_NBD"/>
</dbReference>
<dbReference type="Proteomes" id="UP000823900">
    <property type="component" value="Unassembled WGS sequence"/>
</dbReference>
<evidence type="ECO:0000259" key="5">
    <source>
        <dbReference type="Pfam" id="PF00370"/>
    </source>
</evidence>
<comment type="similarity">
    <text evidence="1 4">Belongs to the FGGY kinase family.</text>
</comment>
<reference evidence="7" key="1">
    <citation type="journal article" date="2021" name="PeerJ">
        <title>Extensive microbial diversity within the chicken gut microbiome revealed by metagenomics and culture.</title>
        <authorList>
            <person name="Gilroy R."/>
            <person name="Ravi A."/>
            <person name="Getino M."/>
            <person name="Pursley I."/>
            <person name="Horton D.L."/>
            <person name="Alikhan N.F."/>
            <person name="Baker D."/>
            <person name="Gharbi K."/>
            <person name="Hall N."/>
            <person name="Watson M."/>
            <person name="Adriaenssens E.M."/>
            <person name="Foster-Nyarko E."/>
            <person name="Jarju S."/>
            <person name="Secka A."/>
            <person name="Antonio M."/>
            <person name="Oren A."/>
            <person name="Chaudhuri R.R."/>
            <person name="La Ragione R."/>
            <person name="Hildebrand F."/>
            <person name="Pallen M.J."/>
        </authorList>
    </citation>
    <scope>NUCLEOTIDE SEQUENCE</scope>
    <source>
        <strain evidence="7">CHK178-16964</strain>
    </source>
</reference>
<evidence type="ECO:0000256" key="3">
    <source>
        <dbReference type="ARBA" id="ARBA00022777"/>
    </source>
</evidence>
<comment type="caution">
    <text evidence="7">The sequence shown here is derived from an EMBL/GenBank/DDBJ whole genome shotgun (WGS) entry which is preliminary data.</text>
</comment>
<dbReference type="PIRSF" id="PIRSF000538">
    <property type="entry name" value="GlpK"/>
    <property type="match status" value="1"/>
</dbReference>
<dbReference type="GO" id="GO:0005975">
    <property type="term" value="P:carbohydrate metabolic process"/>
    <property type="evidence" value="ECO:0007669"/>
    <property type="project" value="InterPro"/>
</dbReference>
<dbReference type="AlphaFoldDB" id="A0A9D2KPM5"/>
<sequence>MKQNKEKGKGGLLIAAVDLGTTSLKIAAFSTDGVMEGRAILPYSLKTPRPCFVESDPDIYMESVESGFRSLASQGVDLQRIAAVGFSCQSETMVFADNNGKPLCNFISWMDNRAAKQAEYLSEKYGDEQCYIHTGQVGFAANWPAAKVLWMKENEPEIFRKTDKVALLEDYIIYQLTGRWAAECSMLSSTLYWDIREKNYWKLMLDEMGLSERHFPEIMESGEIVGEIRPEMAERLGLRCGTKICTGAMDNGIGSVGAGALHPGILSESIGSTLAVCMPMNTLSYDPGRRLPIHYYPINNTYMIHTFTSGGICLQWFRDCFCCTEKAYADLSGEDVYDLMTREASKVAAGADGLCFLPHLNGSQAPDRNTQARGVFLGISLMHGKGHFIRAIMESIGYLIRRNIEAISDMGIRTEEVRAFGGGSRSPLWNQIKADILQRPVCVTSSKEAACLGAAMLAGKAAGIFDNIEEASASMVKITARYEPDPKKKDVYDNGYAIYKKLQEDCREVFEMASSFRFHTIRNTYRDNSAHQENPSA</sequence>
<dbReference type="GO" id="GO:0016773">
    <property type="term" value="F:phosphotransferase activity, alcohol group as acceptor"/>
    <property type="evidence" value="ECO:0007669"/>
    <property type="project" value="InterPro"/>
</dbReference>
<dbReference type="Pfam" id="PF02782">
    <property type="entry name" value="FGGY_C"/>
    <property type="match status" value="1"/>
</dbReference>
<feature type="domain" description="Carbohydrate kinase FGGY C-terminal" evidence="6">
    <location>
        <begin position="300"/>
        <end position="462"/>
    </location>
</feature>
<evidence type="ECO:0008006" key="9">
    <source>
        <dbReference type="Google" id="ProtNLM"/>
    </source>
</evidence>
<evidence type="ECO:0000313" key="8">
    <source>
        <dbReference type="Proteomes" id="UP000823900"/>
    </source>
</evidence>
<dbReference type="InterPro" id="IPR018485">
    <property type="entry name" value="FGGY_C"/>
</dbReference>
<dbReference type="InterPro" id="IPR018483">
    <property type="entry name" value="Carb_kinase_FGGY_CS"/>
</dbReference>
<dbReference type="PROSITE" id="PS00445">
    <property type="entry name" value="FGGY_KINASES_2"/>
    <property type="match status" value="1"/>
</dbReference>
<dbReference type="Gene3D" id="3.30.420.40">
    <property type="match status" value="2"/>
</dbReference>
<dbReference type="PANTHER" id="PTHR43095">
    <property type="entry name" value="SUGAR KINASE"/>
    <property type="match status" value="1"/>
</dbReference>
<dbReference type="GO" id="GO:0016301">
    <property type="term" value="F:kinase activity"/>
    <property type="evidence" value="ECO:0007669"/>
    <property type="project" value="UniProtKB-KW"/>
</dbReference>
<proteinExistence type="inferred from homology"/>
<dbReference type="PANTHER" id="PTHR43095:SF2">
    <property type="entry name" value="GLUCONOKINASE"/>
    <property type="match status" value="1"/>
</dbReference>
<dbReference type="Pfam" id="PF00370">
    <property type="entry name" value="FGGY_N"/>
    <property type="match status" value="1"/>
</dbReference>
<dbReference type="EMBL" id="DWZA01000071">
    <property type="protein sequence ID" value="HJA71530.1"/>
    <property type="molecule type" value="Genomic_DNA"/>
</dbReference>
<evidence type="ECO:0000256" key="4">
    <source>
        <dbReference type="RuleBase" id="RU003733"/>
    </source>
</evidence>
<evidence type="ECO:0000313" key="7">
    <source>
        <dbReference type="EMBL" id="HJA71530.1"/>
    </source>
</evidence>
<evidence type="ECO:0000256" key="2">
    <source>
        <dbReference type="ARBA" id="ARBA00022679"/>
    </source>
</evidence>
<reference evidence="7" key="2">
    <citation type="submission" date="2021-04" db="EMBL/GenBank/DDBJ databases">
        <authorList>
            <person name="Gilroy R."/>
        </authorList>
    </citation>
    <scope>NUCLEOTIDE SEQUENCE</scope>
    <source>
        <strain evidence="7">CHK178-16964</strain>
    </source>
</reference>
<dbReference type="SUPFAM" id="SSF53067">
    <property type="entry name" value="Actin-like ATPase domain"/>
    <property type="match status" value="2"/>
</dbReference>
<keyword evidence="2 4" id="KW-0808">Transferase</keyword>
<dbReference type="InterPro" id="IPR000577">
    <property type="entry name" value="Carb_kinase_FGGY"/>
</dbReference>
<organism evidence="7 8">
    <name type="scientific">Candidatus Lachnoclostridium stercoravium</name>
    <dbReference type="NCBI Taxonomy" id="2838633"/>
    <lineage>
        <taxon>Bacteria</taxon>
        <taxon>Bacillati</taxon>
        <taxon>Bacillota</taxon>
        <taxon>Clostridia</taxon>
        <taxon>Lachnospirales</taxon>
        <taxon>Lachnospiraceae</taxon>
    </lineage>
</organism>